<dbReference type="EMBL" id="QXFW01000296">
    <property type="protein sequence ID" value="KAE9017054.1"/>
    <property type="molecule type" value="Genomic_DNA"/>
</dbReference>
<evidence type="ECO:0000313" key="2">
    <source>
        <dbReference type="EMBL" id="KAE9017054.1"/>
    </source>
</evidence>
<evidence type="ECO:0000313" key="6">
    <source>
        <dbReference type="EMBL" id="KAE9219540.1"/>
    </source>
</evidence>
<keyword evidence="12" id="KW-1185">Reference proteome</keyword>
<dbReference type="Proteomes" id="UP000486351">
    <property type="component" value="Unassembled WGS sequence"/>
</dbReference>
<evidence type="ECO:0000313" key="8">
    <source>
        <dbReference type="EMBL" id="KAE9251371.1"/>
    </source>
</evidence>
<dbReference type="EMBL" id="QXFZ01000353">
    <property type="protein sequence ID" value="KAE9119733.1"/>
    <property type="molecule type" value="Genomic_DNA"/>
</dbReference>
<dbReference type="Proteomes" id="UP000437068">
    <property type="component" value="Unassembled WGS sequence"/>
</dbReference>
<dbReference type="Proteomes" id="UP000429523">
    <property type="component" value="Unassembled WGS sequence"/>
</dbReference>
<gene>
    <name evidence="9" type="ORF">PF001_g7315</name>
    <name evidence="8" type="ORF">PF002_g4337</name>
    <name evidence="7" type="ORF">PF004_g7248</name>
    <name evidence="6" type="ORF">PF005_g7839</name>
    <name evidence="5" type="ORF">PF006_g7557</name>
    <name evidence="4" type="ORF">PF007_g8441</name>
    <name evidence="10" type="ORF">PF008_g7399</name>
    <name evidence="1" type="ORF">PF009_g8590</name>
    <name evidence="3" type="ORF">PF010_g25956</name>
    <name evidence="2" type="ORF">PF011_g6869</name>
</gene>
<dbReference type="Proteomes" id="UP000440367">
    <property type="component" value="Unassembled WGS sequence"/>
</dbReference>
<evidence type="ECO:0000313" key="20">
    <source>
        <dbReference type="Proteomes" id="UP000488956"/>
    </source>
</evidence>
<evidence type="ECO:0000313" key="4">
    <source>
        <dbReference type="EMBL" id="KAE9119733.1"/>
    </source>
</evidence>
<reference evidence="17 18" key="1">
    <citation type="submission" date="2018-09" db="EMBL/GenBank/DDBJ databases">
        <title>Genomic investigation of the strawberry pathogen Phytophthora fragariae indicates pathogenicity is determined by transcriptional variation in three key races.</title>
        <authorList>
            <person name="Adams T.M."/>
            <person name="Armitage A.D."/>
            <person name="Sobczyk M.K."/>
            <person name="Bates H.J."/>
            <person name="Dunwell J.M."/>
            <person name="Nellist C.F."/>
            <person name="Harrison R.J."/>
        </authorList>
    </citation>
    <scope>NUCLEOTIDE SEQUENCE [LARGE SCALE GENOMIC DNA]</scope>
    <source>
        <strain evidence="9 13">A4</strain>
        <strain evidence="8 14">BC-1</strain>
        <strain evidence="7 18">BC-23</strain>
        <strain evidence="6 12">NOV-27</strain>
        <strain evidence="5 15">NOV-5</strain>
        <strain evidence="4 16">NOV-71</strain>
        <strain evidence="10 19">NOV-77</strain>
        <strain evidence="1 11">NOV-9</strain>
        <strain evidence="3 20">ONT-3</strain>
        <strain evidence="2 17">SCRP245</strain>
    </source>
</reference>
<name>A0A6A3LLP7_9STRA</name>
<evidence type="ECO:0000313" key="13">
    <source>
        <dbReference type="Proteomes" id="UP000437068"/>
    </source>
</evidence>
<dbReference type="EMBL" id="QXGA01000326">
    <property type="protein sequence ID" value="KAE9147809.1"/>
    <property type="molecule type" value="Genomic_DNA"/>
</dbReference>
<dbReference type="Proteomes" id="UP000441208">
    <property type="component" value="Unassembled WGS sequence"/>
</dbReference>
<evidence type="ECO:0000313" key="3">
    <source>
        <dbReference type="EMBL" id="KAE9071220.1"/>
    </source>
</evidence>
<evidence type="ECO:0000313" key="14">
    <source>
        <dbReference type="Proteomes" id="UP000440367"/>
    </source>
</evidence>
<evidence type="ECO:0000313" key="10">
    <source>
        <dbReference type="EMBL" id="KAE9348295.1"/>
    </source>
</evidence>
<dbReference type="EMBL" id="QXGD01000133">
    <property type="protein sequence ID" value="KAE9251371.1"/>
    <property type="molecule type" value="Genomic_DNA"/>
</dbReference>
<evidence type="ECO:0000313" key="19">
    <source>
        <dbReference type="Proteomes" id="UP000486351"/>
    </source>
</evidence>
<dbReference type="Proteomes" id="UP000488956">
    <property type="component" value="Unassembled WGS sequence"/>
</dbReference>
<sequence length="56" mass="6498">MTEVVELIFLYTREIKSRGFTEIRKHLPDLYPESAPRCFICDPDRKDALEPVASSN</sequence>
<organism evidence="2 17">
    <name type="scientific">Phytophthora fragariae</name>
    <dbReference type="NCBI Taxonomy" id="53985"/>
    <lineage>
        <taxon>Eukaryota</taxon>
        <taxon>Sar</taxon>
        <taxon>Stramenopiles</taxon>
        <taxon>Oomycota</taxon>
        <taxon>Peronosporomycetes</taxon>
        <taxon>Peronosporales</taxon>
        <taxon>Peronosporaceae</taxon>
        <taxon>Phytophthora</taxon>
    </lineage>
</organism>
<dbReference type="EMBL" id="QXGE01000309">
    <property type="protein sequence ID" value="KAE9316440.1"/>
    <property type="molecule type" value="Genomic_DNA"/>
</dbReference>
<dbReference type="AlphaFoldDB" id="A0A6A3LLP7"/>
<evidence type="ECO:0000313" key="11">
    <source>
        <dbReference type="Proteomes" id="UP000429523"/>
    </source>
</evidence>
<dbReference type="EMBL" id="QXGB01000321">
    <property type="protein sequence ID" value="KAE9219540.1"/>
    <property type="molecule type" value="Genomic_DNA"/>
</dbReference>
<evidence type="ECO:0000313" key="9">
    <source>
        <dbReference type="EMBL" id="KAE9316440.1"/>
    </source>
</evidence>
<dbReference type="EMBL" id="QXFY01000313">
    <property type="protein sequence ID" value="KAE9348295.1"/>
    <property type="molecule type" value="Genomic_DNA"/>
</dbReference>
<evidence type="ECO:0000313" key="17">
    <source>
        <dbReference type="Proteomes" id="UP000460718"/>
    </source>
</evidence>
<dbReference type="Proteomes" id="UP000433483">
    <property type="component" value="Unassembled WGS sequence"/>
</dbReference>
<comment type="caution">
    <text evidence="2">The sequence shown here is derived from an EMBL/GenBank/DDBJ whole genome shotgun (WGS) entry which is preliminary data.</text>
</comment>
<evidence type="ECO:0000313" key="15">
    <source>
        <dbReference type="Proteomes" id="UP000440732"/>
    </source>
</evidence>
<evidence type="ECO:0000313" key="16">
    <source>
        <dbReference type="Proteomes" id="UP000441208"/>
    </source>
</evidence>
<evidence type="ECO:0000313" key="7">
    <source>
        <dbReference type="EMBL" id="KAE9241025.1"/>
    </source>
</evidence>
<accession>A0A6A3LLP7</accession>
<dbReference type="EMBL" id="QXGC01000309">
    <property type="protein sequence ID" value="KAE9241025.1"/>
    <property type="molecule type" value="Genomic_DNA"/>
</dbReference>
<evidence type="ECO:0000313" key="18">
    <source>
        <dbReference type="Proteomes" id="UP000476176"/>
    </source>
</evidence>
<evidence type="ECO:0000313" key="12">
    <source>
        <dbReference type="Proteomes" id="UP000433483"/>
    </source>
</evidence>
<dbReference type="Proteomes" id="UP000440732">
    <property type="component" value="Unassembled WGS sequence"/>
</dbReference>
<dbReference type="Proteomes" id="UP000460718">
    <property type="component" value="Unassembled WGS sequence"/>
</dbReference>
<dbReference type="EMBL" id="QXFX01003100">
    <property type="protein sequence ID" value="KAE9071220.1"/>
    <property type="molecule type" value="Genomic_DNA"/>
</dbReference>
<dbReference type="EMBL" id="QXGF01000351">
    <property type="protein sequence ID" value="KAE8941613.1"/>
    <property type="molecule type" value="Genomic_DNA"/>
</dbReference>
<evidence type="ECO:0000313" key="1">
    <source>
        <dbReference type="EMBL" id="KAE8941613.1"/>
    </source>
</evidence>
<evidence type="ECO:0000313" key="5">
    <source>
        <dbReference type="EMBL" id="KAE9147809.1"/>
    </source>
</evidence>
<dbReference type="Proteomes" id="UP000476176">
    <property type="component" value="Unassembled WGS sequence"/>
</dbReference>
<protein>
    <submittedName>
        <fullName evidence="2">Uncharacterized protein</fullName>
    </submittedName>
</protein>
<proteinExistence type="predicted"/>